<dbReference type="InterPro" id="IPR016169">
    <property type="entry name" value="FAD-bd_PCMH_sub2"/>
</dbReference>
<dbReference type="GO" id="GO:0071949">
    <property type="term" value="F:FAD binding"/>
    <property type="evidence" value="ECO:0007669"/>
    <property type="project" value="InterPro"/>
</dbReference>
<accession>A0A0F4ENX2</accession>
<dbReference type="InterPro" id="IPR036318">
    <property type="entry name" value="FAD-bd_PCMH-like_sf"/>
</dbReference>
<dbReference type="Proteomes" id="UP000053699">
    <property type="component" value="Unassembled WGS sequence"/>
</dbReference>
<proteinExistence type="inferred from homology"/>
<dbReference type="SUPFAM" id="SSF56176">
    <property type="entry name" value="FAD-binding/transporter-associated domain-like"/>
    <property type="match status" value="1"/>
</dbReference>
<dbReference type="Pfam" id="PF02913">
    <property type="entry name" value="FAD-oxidase_C"/>
    <property type="match status" value="1"/>
</dbReference>
<dbReference type="GO" id="GO:0016491">
    <property type="term" value="F:oxidoreductase activity"/>
    <property type="evidence" value="ECO:0007669"/>
    <property type="project" value="UniProtKB-KW"/>
</dbReference>
<dbReference type="InterPro" id="IPR016164">
    <property type="entry name" value="FAD-linked_Oxase-like_C"/>
</dbReference>
<evidence type="ECO:0000313" key="8">
    <source>
        <dbReference type="Proteomes" id="UP000053699"/>
    </source>
</evidence>
<dbReference type="GO" id="GO:0022904">
    <property type="term" value="P:respiratory electron transport chain"/>
    <property type="evidence" value="ECO:0007669"/>
    <property type="project" value="TreeGrafter"/>
</dbReference>
<sequence>MLRSLATVVGLTHVIVDPDVLVAHSVDHTGRYKGQARALVRPGTAEQVTEVLRICRDVGAHVTVQGGRTSLVAGTVPEHNDVLLSTERLRSLSEVDTVERRLRVGAGATLAAVQNAATAAGLVFGVDLVARDTATVGGMASTNAGGLRTVRYGNMSKQVIGLEVAMPDGSLLRRHSLARLDNTGYDLPALFVGAEGTLGVITALDLQLHPAPSHRVTAVCGFADLGALVDAGRAFRDVDGIAALELIDGRASSLTREHLGVSAPVDGDWLLLVELAADHDQTHRLADLSMGVQMCGDPAVGVDIGAQQRLWRVRESLTEVLGVYGPPLKFDVSLPLSAVSGFATEAAALIDTHVSDVQTALPVLFGHVGEGNLHLNVLRCPPDREKALAAAMMDLIAQVGGNVSSEHGVGSSKRAYLRMSREPADIAAMRTIKEALDPTGYLNAAVLFD</sequence>
<dbReference type="OrthoDB" id="9811557at2"/>
<dbReference type="RefSeq" id="WP_045843970.1">
    <property type="nucleotide sequence ID" value="NZ_CP083405.1"/>
</dbReference>
<keyword evidence="3" id="KW-0285">Flavoprotein</keyword>
<dbReference type="Gene3D" id="3.30.465.10">
    <property type="match status" value="1"/>
</dbReference>
<dbReference type="InterPro" id="IPR016167">
    <property type="entry name" value="FAD-bd_PCMH_sub1"/>
</dbReference>
<dbReference type="InterPro" id="IPR051264">
    <property type="entry name" value="FAD-oxidored/transferase_4"/>
</dbReference>
<dbReference type="Gene3D" id="3.30.70.2740">
    <property type="match status" value="1"/>
</dbReference>
<dbReference type="InterPro" id="IPR004113">
    <property type="entry name" value="FAD-bd_oxidored_4_C"/>
</dbReference>
<evidence type="ECO:0000313" key="7">
    <source>
        <dbReference type="EMBL" id="KJX74499.1"/>
    </source>
</evidence>
<evidence type="ECO:0000256" key="3">
    <source>
        <dbReference type="ARBA" id="ARBA00022630"/>
    </source>
</evidence>
<dbReference type="PATRIC" id="fig|480418.6.peg.5537"/>
<keyword evidence="8" id="KW-1185">Reference proteome</keyword>
<comment type="similarity">
    <text evidence="2">Belongs to the FAD-binding oxidoreductase/transferase type 4 family.</text>
</comment>
<keyword evidence="4" id="KW-0274">FAD</keyword>
<evidence type="ECO:0000256" key="5">
    <source>
        <dbReference type="ARBA" id="ARBA00023002"/>
    </source>
</evidence>
<dbReference type="AlphaFoldDB" id="A0A0F4ENX2"/>
<reference evidence="7 8" key="1">
    <citation type="journal article" date="2015" name="Proc. Natl. Acad. Sci. U.S.A.">
        <title>Insight into the evolution and origin of leprosy bacilli from the genome sequence of Mycobacterium lepromatosis.</title>
        <authorList>
            <person name="Singh P."/>
            <person name="Benjak A."/>
            <person name="Schuenemann V.J."/>
            <person name="Herbig A."/>
            <person name="Avanzi C."/>
            <person name="Busso P."/>
            <person name="Nieselt K."/>
            <person name="Krause J."/>
            <person name="Vera-Cabrera L."/>
            <person name="Cole S.T."/>
        </authorList>
    </citation>
    <scope>NUCLEOTIDE SEQUENCE [LARGE SCALE GENOMIC DNA]</scope>
    <source>
        <strain evidence="7 8">Mx1-22A</strain>
    </source>
</reference>
<dbReference type="InterPro" id="IPR016166">
    <property type="entry name" value="FAD-bd_PCMH"/>
</dbReference>
<dbReference type="PANTHER" id="PTHR43716">
    <property type="entry name" value="D-2-HYDROXYGLUTARATE DEHYDROGENASE, MITOCHONDRIAL"/>
    <property type="match status" value="1"/>
</dbReference>
<dbReference type="Gene3D" id="1.10.45.10">
    <property type="entry name" value="Vanillyl-alcohol Oxidase, Chain A, domain 4"/>
    <property type="match status" value="1"/>
</dbReference>
<gene>
    <name evidence="7" type="ORF">MLPM_2631</name>
</gene>
<dbReference type="SUPFAM" id="SSF55103">
    <property type="entry name" value="FAD-linked oxidases, C-terminal domain"/>
    <property type="match status" value="1"/>
</dbReference>
<dbReference type="STRING" id="480418.GCA_000975265_03782"/>
<organism evidence="7 8">
    <name type="scientific">Mycobacterium lepromatosis</name>
    <dbReference type="NCBI Taxonomy" id="480418"/>
    <lineage>
        <taxon>Bacteria</taxon>
        <taxon>Bacillati</taxon>
        <taxon>Actinomycetota</taxon>
        <taxon>Actinomycetes</taxon>
        <taxon>Mycobacteriales</taxon>
        <taxon>Mycobacteriaceae</taxon>
        <taxon>Mycobacterium</taxon>
    </lineage>
</organism>
<comment type="caution">
    <text evidence="7">The sequence shown here is derived from an EMBL/GenBank/DDBJ whole genome shotgun (WGS) entry which is preliminary data.</text>
</comment>
<dbReference type="FunFam" id="1.10.45.10:FF:000001">
    <property type="entry name" value="D-lactate dehydrogenase mitochondrial"/>
    <property type="match status" value="1"/>
</dbReference>
<evidence type="ECO:0000256" key="1">
    <source>
        <dbReference type="ARBA" id="ARBA00001974"/>
    </source>
</evidence>
<evidence type="ECO:0000256" key="2">
    <source>
        <dbReference type="ARBA" id="ARBA00008000"/>
    </source>
</evidence>
<dbReference type="Gene3D" id="3.30.43.10">
    <property type="entry name" value="Uridine Diphospho-n-acetylenolpyruvylglucosamine Reductase, domain 2"/>
    <property type="match status" value="1"/>
</dbReference>
<dbReference type="Pfam" id="PF01565">
    <property type="entry name" value="FAD_binding_4"/>
    <property type="match status" value="1"/>
</dbReference>
<keyword evidence="5" id="KW-0560">Oxidoreductase</keyword>
<protein>
    <submittedName>
        <fullName evidence="7">Oxidoreductase</fullName>
    </submittedName>
</protein>
<dbReference type="PROSITE" id="PS51387">
    <property type="entry name" value="FAD_PCMH"/>
    <property type="match status" value="1"/>
</dbReference>
<dbReference type="InterPro" id="IPR006094">
    <property type="entry name" value="Oxid_FAD_bind_N"/>
</dbReference>
<name>A0A0F4ENX2_9MYCO</name>
<dbReference type="InterPro" id="IPR016171">
    <property type="entry name" value="Vanillyl_alc_oxidase_C-sub2"/>
</dbReference>
<evidence type="ECO:0000256" key="4">
    <source>
        <dbReference type="ARBA" id="ARBA00022827"/>
    </source>
</evidence>
<dbReference type="Gene3D" id="3.30.70.2190">
    <property type="match status" value="1"/>
</dbReference>
<evidence type="ECO:0000259" key="6">
    <source>
        <dbReference type="PROSITE" id="PS51387"/>
    </source>
</evidence>
<feature type="domain" description="FAD-binding PCMH-type" evidence="6">
    <location>
        <begin position="32"/>
        <end position="211"/>
    </location>
</feature>
<dbReference type="PANTHER" id="PTHR43716:SF1">
    <property type="entry name" value="D-2-HYDROXYGLUTARATE DEHYDROGENASE, MITOCHONDRIAL"/>
    <property type="match status" value="1"/>
</dbReference>
<comment type="cofactor">
    <cofactor evidence="1">
        <name>FAD</name>
        <dbReference type="ChEBI" id="CHEBI:57692"/>
    </cofactor>
</comment>
<dbReference type="EMBL" id="JRPY01000119">
    <property type="protein sequence ID" value="KJX74499.1"/>
    <property type="molecule type" value="Genomic_DNA"/>
</dbReference>